<proteinExistence type="predicted"/>
<evidence type="ECO:0000313" key="2">
    <source>
        <dbReference type="Proteomes" id="UP000261340"/>
    </source>
</evidence>
<name>A0A3Q0T995_AMPCI</name>
<organism evidence="1 2">
    <name type="scientific">Amphilophus citrinellus</name>
    <name type="common">Midas cichlid</name>
    <name type="synonym">Cichlasoma citrinellum</name>
    <dbReference type="NCBI Taxonomy" id="61819"/>
    <lineage>
        <taxon>Eukaryota</taxon>
        <taxon>Metazoa</taxon>
        <taxon>Chordata</taxon>
        <taxon>Craniata</taxon>
        <taxon>Vertebrata</taxon>
        <taxon>Euteleostomi</taxon>
        <taxon>Actinopterygii</taxon>
        <taxon>Neopterygii</taxon>
        <taxon>Teleostei</taxon>
        <taxon>Neoteleostei</taxon>
        <taxon>Acanthomorphata</taxon>
        <taxon>Ovalentaria</taxon>
        <taxon>Cichlomorphae</taxon>
        <taxon>Cichliformes</taxon>
        <taxon>Cichlidae</taxon>
        <taxon>New World cichlids</taxon>
        <taxon>Cichlasomatinae</taxon>
        <taxon>Heroini</taxon>
        <taxon>Amphilophus</taxon>
    </lineage>
</organism>
<dbReference type="Ensembl" id="ENSACIT00000029477.1">
    <property type="protein sequence ID" value="ENSACIP00000028716.1"/>
    <property type="gene ID" value="ENSACIG00000022243.1"/>
</dbReference>
<dbReference type="Proteomes" id="UP000261340">
    <property type="component" value="Unplaced"/>
</dbReference>
<dbReference type="AlphaFoldDB" id="A0A3Q0T995"/>
<keyword evidence="2" id="KW-1185">Reference proteome</keyword>
<protein>
    <submittedName>
        <fullName evidence="1">Uncharacterized protein</fullName>
    </submittedName>
</protein>
<sequence>IEQGSQEPFSHKPLYSDAHDVDDEHKYLSWSLSPPVLAHHFLSLSLPFCSISPLCLFVFMCELTSPLCFRGGTHFGFPPFCSTHLEVMS</sequence>
<reference evidence="1" key="2">
    <citation type="submission" date="2025-09" db="UniProtKB">
        <authorList>
            <consortium name="Ensembl"/>
        </authorList>
    </citation>
    <scope>IDENTIFICATION</scope>
</reference>
<evidence type="ECO:0000313" key="1">
    <source>
        <dbReference type="Ensembl" id="ENSACIP00000028716.1"/>
    </source>
</evidence>
<reference evidence="1" key="1">
    <citation type="submission" date="2025-08" db="UniProtKB">
        <authorList>
            <consortium name="Ensembl"/>
        </authorList>
    </citation>
    <scope>IDENTIFICATION</scope>
</reference>
<accession>A0A3Q0T995</accession>